<feature type="disulfide bond" evidence="7">
    <location>
        <begin position="637"/>
        <end position="686"/>
    </location>
</feature>
<accession>A0A6H0XPG8</accession>
<dbReference type="PROSITE" id="PS00141">
    <property type="entry name" value="ASP_PROTEASE"/>
    <property type="match status" value="1"/>
</dbReference>
<keyword evidence="10" id="KW-1133">Transmembrane helix</keyword>
<dbReference type="Gene3D" id="2.40.70.10">
    <property type="entry name" value="Acid Proteases"/>
    <property type="match status" value="2"/>
</dbReference>
<keyword evidence="4 8" id="KW-0064">Aspartyl protease</keyword>
<protein>
    <recommendedName>
        <fullName evidence="11">Peptidase A1 domain-containing protein</fullName>
    </recommendedName>
</protein>
<dbReference type="GO" id="GO:0004190">
    <property type="term" value="F:aspartic-type endopeptidase activity"/>
    <property type="evidence" value="ECO:0007669"/>
    <property type="project" value="UniProtKB-KW"/>
</dbReference>
<feature type="transmembrane region" description="Helical" evidence="10">
    <location>
        <begin position="58"/>
        <end position="83"/>
    </location>
</feature>
<dbReference type="InterPro" id="IPR021109">
    <property type="entry name" value="Peptidase_aspartic_dom_sf"/>
</dbReference>
<sequence>MTSAQVSGPPYAPTTSFLGGYPELSVDVPICAVFLAIFLTSAISNGILFQHNRRRGHFFLFTALFTGFSMARVLTCVLRIVWATRKDNVSVGIAATLFANLGTFILFIANLLFAQRILRARRPSLGWHPAVKTVLILAYCCLALVAVLVIVFTVLSYYTQDMSLLLVVKDVQLAAATYLFVFVVSPYLLLLTAWLPGLSRPSSEQTFGVASLEHKTIILLVLISLMTLDDGFKFGTAWLGAVHVAQCKFWKRRLKNVVVGGLPSSSPIDHQPPCIETPTTTRRFLLLSCIVLLVTAAFLHSTYITAHMRYSTATQLSLLLGSAHALTEIGIEKKTYQQWGNALPAQLVHKRDSSGTDSTNVFSILTYSTGGAYYANVTIGTPPQNQVVILDTGSSDLYFDEYSAPACQSTTASNSCRGGTFNPDNSKTYKVVSANGFSTAFGDGSTASGPYSTDTLGIGSWSIANVQFGLASKVNSTTGYAVGLMGIGYSALEATASNGQSYPNVPEILKDAGVTQSRLYSVFLNDVGVNSGSILFGGVDQSKYTGSLVTLNLLPEIHSNYIYQFITTVTAFSTSVNGKSANIVSGGTDSITAYGNSNPALAVLLDTGSSAWTVPTNVYNAVIKQFSYVDRNGYCSCSHRTSGDTLTLTFGGKVQITVPAEEFIVPVYDPTTDLPVQYSNNGDQMCAFMLSPPSSSDGQGFLTLGDAVLRSMYVVFDLDNAQVSLAQASVNSTASPNIVKVGTSGVAAAVSGVSSIAKNTNSIATAIRATQTFVASTIATAVGTAAGIDAVPTDARPIGGISGGSSSSSSSSNSGSGSGSGVSGASQSSSKAAAADWWCQPSTGLVWPRWLSWLSWLWVVLRL</sequence>
<dbReference type="PANTHER" id="PTHR35184:SF1">
    <property type="entry name" value="INTEGRAL MEMBRANE PROTEIN"/>
    <property type="match status" value="1"/>
</dbReference>
<evidence type="ECO:0000256" key="4">
    <source>
        <dbReference type="ARBA" id="ARBA00022750"/>
    </source>
</evidence>
<dbReference type="InterPro" id="IPR033876">
    <property type="entry name" value="SAP-like"/>
</dbReference>
<dbReference type="AlphaFoldDB" id="A0A6H0XPG8"/>
<evidence type="ECO:0000313" key="13">
    <source>
        <dbReference type="Proteomes" id="UP000503462"/>
    </source>
</evidence>
<reference evidence="12 13" key="1">
    <citation type="journal article" date="2016" name="Sci. Rep.">
        <title>Peltaster fructicola genome reveals evolution from an invasive phytopathogen to an ectophytic parasite.</title>
        <authorList>
            <person name="Xu C."/>
            <person name="Chen H."/>
            <person name="Gleason M.L."/>
            <person name="Xu J.R."/>
            <person name="Liu H."/>
            <person name="Zhang R."/>
            <person name="Sun G."/>
        </authorList>
    </citation>
    <scope>NUCLEOTIDE SEQUENCE [LARGE SCALE GENOMIC DNA]</scope>
    <source>
        <strain evidence="12 13">LNHT1506</strain>
    </source>
</reference>
<dbReference type="PROSITE" id="PS51767">
    <property type="entry name" value="PEPTIDASE_A1"/>
    <property type="match status" value="1"/>
</dbReference>
<dbReference type="PRINTS" id="PR00792">
    <property type="entry name" value="PEPSIN"/>
</dbReference>
<evidence type="ECO:0000256" key="1">
    <source>
        <dbReference type="ARBA" id="ARBA00007447"/>
    </source>
</evidence>
<dbReference type="InterPro" id="IPR001969">
    <property type="entry name" value="Aspartic_peptidase_AS"/>
</dbReference>
<keyword evidence="3" id="KW-0732">Signal</keyword>
<dbReference type="GO" id="GO:0006508">
    <property type="term" value="P:proteolysis"/>
    <property type="evidence" value="ECO:0007669"/>
    <property type="project" value="UniProtKB-KW"/>
</dbReference>
<feature type="active site" evidence="6">
    <location>
        <position position="606"/>
    </location>
</feature>
<dbReference type="EMBL" id="CP051140">
    <property type="protein sequence ID" value="QIW96612.1"/>
    <property type="molecule type" value="Genomic_DNA"/>
</dbReference>
<name>A0A6H0XPG8_9PEZI</name>
<dbReference type="Proteomes" id="UP000503462">
    <property type="component" value="Chromosome 2"/>
</dbReference>
<keyword evidence="7" id="KW-1015">Disulfide bond</keyword>
<evidence type="ECO:0000256" key="3">
    <source>
        <dbReference type="ARBA" id="ARBA00022729"/>
    </source>
</evidence>
<evidence type="ECO:0000256" key="5">
    <source>
        <dbReference type="ARBA" id="ARBA00022801"/>
    </source>
</evidence>
<dbReference type="Pfam" id="PF00026">
    <property type="entry name" value="Asp"/>
    <property type="match status" value="1"/>
</dbReference>
<feature type="transmembrane region" description="Helical" evidence="10">
    <location>
        <begin position="175"/>
        <end position="195"/>
    </location>
</feature>
<keyword evidence="10" id="KW-0812">Transmembrane</keyword>
<evidence type="ECO:0000256" key="2">
    <source>
        <dbReference type="ARBA" id="ARBA00022670"/>
    </source>
</evidence>
<organism evidence="12 13">
    <name type="scientific">Peltaster fructicola</name>
    <dbReference type="NCBI Taxonomy" id="286661"/>
    <lineage>
        <taxon>Eukaryota</taxon>
        <taxon>Fungi</taxon>
        <taxon>Dikarya</taxon>
        <taxon>Ascomycota</taxon>
        <taxon>Pezizomycotina</taxon>
        <taxon>Dothideomycetes</taxon>
        <taxon>Dothideomycetes incertae sedis</taxon>
        <taxon>Peltaster</taxon>
    </lineage>
</organism>
<evidence type="ECO:0000313" key="12">
    <source>
        <dbReference type="EMBL" id="QIW96612.1"/>
    </source>
</evidence>
<evidence type="ECO:0000256" key="7">
    <source>
        <dbReference type="PIRSR" id="PIRSR601461-2"/>
    </source>
</evidence>
<proteinExistence type="inferred from homology"/>
<feature type="transmembrane region" description="Helical" evidence="10">
    <location>
        <begin position="89"/>
        <end position="113"/>
    </location>
</feature>
<feature type="region of interest" description="Disordered" evidence="9">
    <location>
        <begin position="799"/>
        <end position="825"/>
    </location>
</feature>
<evidence type="ECO:0000256" key="9">
    <source>
        <dbReference type="SAM" id="MobiDB-lite"/>
    </source>
</evidence>
<evidence type="ECO:0000256" key="8">
    <source>
        <dbReference type="RuleBase" id="RU000454"/>
    </source>
</evidence>
<comment type="similarity">
    <text evidence="1 8">Belongs to the peptidase A1 family.</text>
</comment>
<dbReference type="InterPro" id="IPR001461">
    <property type="entry name" value="Aspartic_peptidase_A1"/>
</dbReference>
<dbReference type="PANTHER" id="PTHR35184">
    <property type="entry name" value="YALI0C10208P"/>
    <property type="match status" value="1"/>
</dbReference>
<feature type="transmembrane region" description="Helical" evidence="10">
    <location>
        <begin position="284"/>
        <end position="304"/>
    </location>
</feature>
<evidence type="ECO:0000256" key="6">
    <source>
        <dbReference type="PIRSR" id="PIRSR601461-1"/>
    </source>
</evidence>
<feature type="transmembrane region" description="Helical" evidence="10">
    <location>
        <begin position="134"/>
        <end position="155"/>
    </location>
</feature>
<feature type="domain" description="Peptidase A1" evidence="11">
    <location>
        <begin position="373"/>
        <end position="726"/>
    </location>
</feature>
<evidence type="ECO:0000256" key="10">
    <source>
        <dbReference type="SAM" id="Phobius"/>
    </source>
</evidence>
<dbReference type="CDD" id="cd05474">
    <property type="entry name" value="SAP_like"/>
    <property type="match status" value="1"/>
</dbReference>
<gene>
    <name evidence="12" type="ORF">AMS68_002130</name>
</gene>
<keyword evidence="5 8" id="KW-0378">Hydrolase</keyword>
<feature type="active site" evidence="6">
    <location>
        <position position="391"/>
    </location>
</feature>
<feature type="transmembrane region" description="Helical" evidence="10">
    <location>
        <begin position="26"/>
        <end position="49"/>
    </location>
</feature>
<keyword evidence="10" id="KW-0472">Membrane</keyword>
<feature type="compositionally biased region" description="Low complexity" evidence="9">
    <location>
        <begin position="804"/>
        <end position="815"/>
    </location>
</feature>
<dbReference type="SUPFAM" id="SSF50630">
    <property type="entry name" value="Acid proteases"/>
    <property type="match status" value="1"/>
</dbReference>
<evidence type="ECO:0000259" key="11">
    <source>
        <dbReference type="PROSITE" id="PS51767"/>
    </source>
</evidence>
<dbReference type="InterPro" id="IPR033121">
    <property type="entry name" value="PEPTIDASE_A1"/>
</dbReference>
<dbReference type="OrthoDB" id="771136at2759"/>
<keyword evidence="13" id="KW-1185">Reference proteome</keyword>
<keyword evidence="2 8" id="KW-0645">Protease</keyword>